<name>A0A1M5T0L3_9FIRM</name>
<protein>
    <submittedName>
        <fullName evidence="1">Uncharacterized protein</fullName>
    </submittedName>
</protein>
<evidence type="ECO:0000313" key="1">
    <source>
        <dbReference type="EMBL" id="SHH44289.1"/>
    </source>
</evidence>
<dbReference type="RefSeq" id="WP_073195704.1">
    <property type="nucleotide sequence ID" value="NZ_FQXO01000016.1"/>
</dbReference>
<dbReference type="EMBL" id="FQXO01000016">
    <property type="protein sequence ID" value="SHH44289.1"/>
    <property type="molecule type" value="Genomic_DNA"/>
</dbReference>
<proteinExistence type="predicted"/>
<sequence>MEIKTQVINNVIRDYLINGVNSIATLDEHFVRADGMSIYGPTKGIIQNIKKEIMHIKNLIMKLF</sequence>
<organism evidence="1 2">
    <name type="scientific">Caloranaerobacter azorensis DSM 13643</name>
    <dbReference type="NCBI Taxonomy" id="1121264"/>
    <lineage>
        <taxon>Bacteria</taxon>
        <taxon>Bacillati</taxon>
        <taxon>Bacillota</taxon>
        <taxon>Tissierellia</taxon>
        <taxon>Tissierellales</taxon>
        <taxon>Thermohalobacteraceae</taxon>
        <taxon>Caloranaerobacter</taxon>
    </lineage>
</organism>
<accession>A0A1M5T0L3</accession>
<reference evidence="2" key="1">
    <citation type="submission" date="2016-11" db="EMBL/GenBank/DDBJ databases">
        <authorList>
            <person name="Varghese N."/>
            <person name="Submissions S."/>
        </authorList>
    </citation>
    <scope>NUCLEOTIDE SEQUENCE [LARGE SCALE GENOMIC DNA]</scope>
    <source>
        <strain evidence="2">DSM 13643</strain>
    </source>
</reference>
<keyword evidence="2" id="KW-1185">Reference proteome</keyword>
<dbReference type="AlphaFoldDB" id="A0A1M5T0L3"/>
<evidence type="ECO:0000313" key="2">
    <source>
        <dbReference type="Proteomes" id="UP000183967"/>
    </source>
</evidence>
<gene>
    <name evidence="1" type="ORF">SAMN02745135_00822</name>
</gene>
<dbReference type="Proteomes" id="UP000183967">
    <property type="component" value="Unassembled WGS sequence"/>
</dbReference>